<organism evidence="1 2">
    <name type="scientific">Actinomadura monticuli</name>
    <dbReference type="NCBI Taxonomy" id="3097367"/>
    <lineage>
        <taxon>Bacteria</taxon>
        <taxon>Bacillati</taxon>
        <taxon>Actinomycetota</taxon>
        <taxon>Actinomycetes</taxon>
        <taxon>Streptosporangiales</taxon>
        <taxon>Thermomonosporaceae</taxon>
        <taxon>Actinomadura</taxon>
    </lineage>
</organism>
<dbReference type="Gene3D" id="3.40.50.150">
    <property type="entry name" value="Vaccinia Virus protein VP39"/>
    <property type="match status" value="1"/>
</dbReference>
<reference evidence="1 2" key="1">
    <citation type="submission" date="2023-11" db="EMBL/GenBank/DDBJ databases">
        <title>Actinomadura monticuli sp. nov., isolated from volcanic ash.</title>
        <authorList>
            <person name="Lee S.D."/>
            <person name="Yang H."/>
            <person name="Kim I.S."/>
        </authorList>
    </citation>
    <scope>NUCLEOTIDE SEQUENCE [LARGE SCALE GENOMIC DNA]</scope>
    <source>
        <strain evidence="1 2">DLS-62</strain>
    </source>
</reference>
<dbReference type="GO" id="GO:0008168">
    <property type="term" value="F:methyltransferase activity"/>
    <property type="evidence" value="ECO:0007669"/>
    <property type="project" value="UniProtKB-KW"/>
</dbReference>
<dbReference type="GO" id="GO:0032259">
    <property type="term" value="P:methylation"/>
    <property type="evidence" value="ECO:0007669"/>
    <property type="project" value="UniProtKB-KW"/>
</dbReference>
<keyword evidence="1" id="KW-0808">Transferase</keyword>
<dbReference type="PIRSF" id="PIRSF017393">
    <property type="entry name" value="MTase_SAV2177"/>
    <property type="match status" value="1"/>
</dbReference>
<evidence type="ECO:0000313" key="2">
    <source>
        <dbReference type="Proteomes" id="UP001569963"/>
    </source>
</evidence>
<keyword evidence="2" id="KW-1185">Reference proteome</keyword>
<dbReference type="EMBL" id="JAXCEI010000008">
    <property type="protein sequence ID" value="MFA1541330.1"/>
    <property type="molecule type" value="Genomic_DNA"/>
</dbReference>
<accession>A0ABV4QG16</accession>
<name>A0ABV4QG16_9ACTN</name>
<protein>
    <submittedName>
        <fullName evidence="1">SAM-dependent methyltransferase</fullName>
        <ecNumber evidence="1">2.1.1.-</ecNumber>
    </submittedName>
</protein>
<dbReference type="InterPro" id="IPR029063">
    <property type="entry name" value="SAM-dependent_MTases_sf"/>
</dbReference>
<dbReference type="Pfam" id="PF04672">
    <property type="entry name" value="Methyltransf_19"/>
    <property type="match status" value="1"/>
</dbReference>
<dbReference type="SUPFAM" id="SSF53335">
    <property type="entry name" value="S-adenosyl-L-methionine-dependent methyltransferases"/>
    <property type="match status" value="1"/>
</dbReference>
<gene>
    <name evidence="1" type="ORF">SM611_20590</name>
</gene>
<dbReference type="InterPro" id="IPR006764">
    <property type="entry name" value="SAM_dep_MeTrfase_SAV2177_type"/>
</dbReference>
<dbReference type="Proteomes" id="UP001569963">
    <property type="component" value="Unassembled WGS sequence"/>
</dbReference>
<sequence>MNTSVPHPARVYDVWLGGKDNFAADRAAAEAGLQAFPATVKSVRANRAFLARTVEYLVAEAGIHQFLDIGTGLPSANNTHEVAQAIVPECRIAYVDNDPIVLTHAEALLKSTDAGLTDYIDADLRDPGKILREAARTLDFTRPIAIMLVAVLHFVPDESDPYQIVNTLMDAVPPGSHLVVSHTAKDIFPEEMAAFARTMNANSAEAVTLRDRDQVTAFFRGLDLIDPGVVEVPKWRPRSDLEAAAPAALWGGMARKPA</sequence>
<comment type="caution">
    <text evidence="1">The sequence shown here is derived from an EMBL/GenBank/DDBJ whole genome shotgun (WGS) entry which is preliminary data.</text>
</comment>
<evidence type="ECO:0000313" key="1">
    <source>
        <dbReference type="EMBL" id="MFA1541330.1"/>
    </source>
</evidence>
<dbReference type="RefSeq" id="WP_371951476.1">
    <property type="nucleotide sequence ID" value="NZ_JAXCEI010000008.1"/>
</dbReference>
<proteinExistence type="predicted"/>
<dbReference type="EC" id="2.1.1.-" evidence="1"/>
<keyword evidence="1" id="KW-0489">Methyltransferase</keyword>